<accession>A0ABD3BRN0</accession>
<dbReference type="AlphaFoldDB" id="A0ABD3BRN0"/>
<reference evidence="4" key="1">
    <citation type="journal article" date="2024" name="IScience">
        <title>Strigolactones Initiate the Formation of Haustorium-like Structures in Castilleja.</title>
        <authorList>
            <person name="Buerger M."/>
            <person name="Peterson D."/>
            <person name="Chory J."/>
        </authorList>
    </citation>
    <scope>NUCLEOTIDE SEQUENCE [LARGE SCALE GENOMIC DNA]</scope>
</reference>
<evidence type="ECO:0000313" key="3">
    <source>
        <dbReference type="EMBL" id="KAL3619834.1"/>
    </source>
</evidence>
<feature type="compositionally biased region" description="Low complexity" evidence="1">
    <location>
        <begin position="200"/>
        <end position="211"/>
    </location>
</feature>
<dbReference type="Pfam" id="PF07933">
    <property type="entry name" value="DUF1681"/>
    <property type="match status" value="1"/>
</dbReference>
<feature type="region of interest" description="Disordered" evidence="1">
    <location>
        <begin position="65"/>
        <end position="110"/>
    </location>
</feature>
<feature type="region of interest" description="Disordered" evidence="1">
    <location>
        <begin position="198"/>
        <end position="217"/>
    </location>
</feature>
<dbReference type="InterPro" id="IPR011993">
    <property type="entry name" value="PH-like_dom_sf"/>
</dbReference>
<dbReference type="PANTHER" id="PTHR12847">
    <property type="entry name" value="ATP-BINDING CASSETTE ABC TRANSPORTER-RELATED"/>
    <property type="match status" value="1"/>
</dbReference>
<evidence type="ECO:0000313" key="4">
    <source>
        <dbReference type="Proteomes" id="UP001632038"/>
    </source>
</evidence>
<dbReference type="InterPro" id="IPR012466">
    <property type="entry name" value="NECAP_PHear"/>
</dbReference>
<gene>
    <name evidence="3" type="ORF">CASFOL_034746</name>
</gene>
<keyword evidence="4" id="KW-1185">Reference proteome</keyword>
<organism evidence="3 4">
    <name type="scientific">Castilleja foliolosa</name>
    <dbReference type="NCBI Taxonomy" id="1961234"/>
    <lineage>
        <taxon>Eukaryota</taxon>
        <taxon>Viridiplantae</taxon>
        <taxon>Streptophyta</taxon>
        <taxon>Embryophyta</taxon>
        <taxon>Tracheophyta</taxon>
        <taxon>Spermatophyta</taxon>
        <taxon>Magnoliopsida</taxon>
        <taxon>eudicotyledons</taxon>
        <taxon>Gunneridae</taxon>
        <taxon>Pentapetalae</taxon>
        <taxon>asterids</taxon>
        <taxon>lamiids</taxon>
        <taxon>Lamiales</taxon>
        <taxon>Orobanchaceae</taxon>
        <taxon>Pedicularideae</taxon>
        <taxon>Castillejinae</taxon>
        <taxon>Castilleja</taxon>
    </lineage>
</organism>
<dbReference type="Proteomes" id="UP001632038">
    <property type="component" value="Unassembled WGS sequence"/>
</dbReference>
<sequence length="272" mass="29693">MLGFSERNEAFDFNVALSDHEKYVKREVEKEVGSGEGGEDGHIDIHPAVHHRLKEGETIRINVKNKPSSGAGMLSAAGKSKPLGLSPQPTAATKIRSPLPPPPNDAAAARMTSPNHSIAVNKVKDNSSNSSDNLSDLSQLKGRDPFFVYKARLEEATASTPDPTSIDPDALFYDVAKTKNGAFGTGSFGSTVMSKISAGSSSSTSTQQQMEAMREELRELEEQRAADRERMERLDMERAADAEKVLKMQQEMDRMQEMIRQFVQSGGLPPTQ</sequence>
<dbReference type="EMBL" id="JAVIJP010000066">
    <property type="protein sequence ID" value="KAL3619834.1"/>
    <property type="molecule type" value="Genomic_DNA"/>
</dbReference>
<proteinExistence type="predicted"/>
<dbReference type="Gene3D" id="2.30.29.30">
    <property type="entry name" value="Pleckstrin-homology domain (PH domain)/Phosphotyrosine-binding domain (PTB)"/>
    <property type="match status" value="1"/>
</dbReference>
<name>A0ABD3BRN0_9LAMI</name>
<protein>
    <recommendedName>
        <fullName evidence="2">NECAP PHear domain-containing protein</fullName>
    </recommendedName>
</protein>
<comment type="caution">
    <text evidence="3">The sequence shown here is derived from an EMBL/GenBank/DDBJ whole genome shotgun (WGS) entry which is preliminary data.</text>
</comment>
<dbReference type="PANTHER" id="PTHR12847:SF3">
    <property type="entry name" value="EAR-BINDING COAT-ASSOCIATED PROTEIN 2, PUTATIVE, EXPRESSED-RELATED"/>
    <property type="match status" value="1"/>
</dbReference>
<evidence type="ECO:0000256" key="1">
    <source>
        <dbReference type="SAM" id="MobiDB-lite"/>
    </source>
</evidence>
<evidence type="ECO:0000259" key="2">
    <source>
        <dbReference type="Pfam" id="PF07933"/>
    </source>
</evidence>
<feature type="domain" description="NECAP PHear" evidence="2">
    <location>
        <begin position="2"/>
        <end position="64"/>
    </location>
</feature>